<keyword evidence="1" id="KW-0732">Signal</keyword>
<name>A0A8S1AP63_ARCPL</name>
<dbReference type="SMART" id="SM00700">
    <property type="entry name" value="JHBP"/>
    <property type="match status" value="1"/>
</dbReference>
<evidence type="ECO:0000313" key="2">
    <source>
        <dbReference type="EMBL" id="CAB3246710.1"/>
    </source>
</evidence>
<dbReference type="InterPro" id="IPR010562">
    <property type="entry name" value="Haemolymph_juvenile_hormone-bd"/>
</dbReference>
<gene>
    <name evidence="2" type="ORF">APLA_LOCUS11618</name>
</gene>
<dbReference type="PANTHER" id="PTHR11008">
    <property type="entry name" value="PROTEIN TAKEOUT-LIKE PROTEIN"/>
    <property type="match status" value="1"/>
</dbReference>
<dbReference type="PANTHER" id="PTHR11008:SF41">
    <property type="entry name" value="RE70318P"/>
    <property type="match status" value="1"/>
</dbReference>
<organism evidence="2 3">
    <name type="scientific">Arctia plantaginis</name>
    <name type="common">Wood tiger moth</name>
    <name type="synonym">Phalaena plantaginis</name>
    <dbReference type="NCBI Taxonomy" id="874455"/>
    <lineage>
        <taxon>Eukaryota</taxon>
        <taxon>Metazoa</taxon>
        <taxon>Ecdysozoa</taxon>
        <taxon>Arthropoda</taxon>
        <taxon>Hexapoda</taxon>
        <taxon>Insecta</taxon>
        <taxon>Pterygota</taxon>
        <taxon>Neoptera</taxon>
        <taxon>Endopterygota</taxon>
        <taxon>Lepidoptera</taxon>
        <taxon>Glossata</taxon>
        <taxon>Ditrysia</taxon>
        <taxon>Noctuoidea</taxon>
        <taxon>Erebidae</taxon>
        <taxon>Arctiinae</taxon>
        <taxon>Arctia</taxon>
    </lineage>
</organism>
<evidence type="ECO:0000256" key="1">
    <source>
        <dbReference type="SAM" id="SignalP"/>
    </source>
</evidence>
<sequence length="234" mass="26573">MTRTQSLRSVMTLILLHSVLGGQICDLKDEVCLLRGAKNTFKSLVETNHVDPLHVDKITGSIDTFKYEITNSTLSGLKNCEVLVAKYDLEKKTYEIHLQCPALIFDYYYEVEGTLGTTSLNGKGLAAIIIDNYILKFKGIYSKSISEKDQKPRITIQNNNLDATLKGKVAFESKYLISGNKDKVEIAIEYFNSRPEESEKLFRTYILEKYVPILEKEVNTYLSTITLDELISSY</sequence>
<accession>A0A8S1AP63</accession>
<reference evidence="2 3" key="1">
    <citation type="submission" date="2020-04" db="EMBL/GenBank/DDBJ databases">
        <authorList>
            <person name="Wallbank WR R."/>
            <person name="Pardo Diaz C."/>
            <person name="Kozak K."/>
            <person name="Martin S."/>
            <person name="Jiggins C."/>
            <person name="Moest M."/>
            <person name="Warren A I."/>
            <person name="Byers J.R.P. K."/>
            <person name="Montejo-Kovacevich G."/>
            <person name="Yen C E."/>
        </authorList>
    </citation>
    <scope>NUCLEOTIDE SEQUENCE [LARGE SCALE GENOMIC DNA]</scope>
</reference>
<proteinExistence type="predicted"/>
<comment type="caution">
    <text evidence="2">The sequence shown here is derived from an EMBL/GenBank/DDBJ whole genome shotgun (WGS) entry which is preliminary data.</text>
</comment>
<dbReference type="Proteomes" id="UP000494256">
    <property type="component" value="Unassembled WGS sequence"/>
</dbReference>
<feature type="signal peptide" evidence="1">
    <location>
        <begin position="1"/>
        <end position="21"/>
    </location>
</feature>
<dbReference type="EMBL" id="CADEBD010000332">
    <property type="protein sequence ID" value="CAB3246710.1"/>
    <property type="molecule type" value="Genomic_DNA"/>
</dbReference>
<dbReference type="OrthoDB" id="8693905at2759"/>
<dbReference type="Pfam" id="PF06585">
    <property type="entry name" value="JHBP"/>
    <property type="match status" value="1"/>
</dbReference>
<dbReference type="Gene3D" id="3.15.10.30">
    <property type="entry name" value="Haemolymph juvenile hormone binding protein"/>
    <property type="match status" value="1"/>
</dbReference>
<evidence type="ECO:0000313" key="3">
    <source>
        <dbReference type="Proteomes" id="UP000494256"/>
    </source>
</evidence>
<feature type="chain" id="PRO_5035940025" evidence="1">
    <location>
        <begin position="22"/>
        <end position="234"/>
    </location>
</feature>
<dbReference type="AlphaFoldDB" id="A0A8S1AP63"/>
<dbReference type="GO" id="GO:0005615">
    <property type="term" value="C:extracellular space"/>
    <property type="evidence" value="ECO:0007669"/>
    <property type="project" value="TreeGrafter"/>
</dbReference>
<protein>
    <submittedName>
        <fullName evidence="2">Uncharacterized protein</fullName>
    </submittedName>
</protein>
<dbReference type="InterPro" id="IPR038606">
    <property type="entry name" value="To_sf"/>
</dbReference>